<accession>A0A7S1WMI0</accession>
<dbReference type="AlphaFoldDB" id="A0A7S1WMI0"/>
<dbReference type="EMBL" id="HBGE01089680">
    <property type="protein sequence ID" value="CAD9176650.1"/>
    <property type="molecule type" value="Transcribed_RNA"/>
</dbReference>
<proteinExistence type="predicted"/>
<organism evidence="1">
    <name type="scientific">Alexandrium catenella</name>
    <name type="common">Red tide dinoflagellate</name>
    <name type="synonym">Gonyaulax catenella</name>
    <dbReference type="NCBI Taxonomy" id="2925"/>
    <lineage>
        <taxon>Eukaryota</taxon>
        <taxon>Sar</taxon>
        <taxon>Alveolata</taxon>
        <taxon>Dinophyceae</taxon>
        <taxon>Gonyaulacales</taxon>
        <taxon>Pyrocystaceae</taxon>
        <taxon>Alexandrium</taxon>
    </lineage>
</organism>
<name>A0A7S1WMI0_ALECA</name>
<gene>
    <name evidence="1" type="ORF">ACAT0790_LOCUS53419</name>
</gene>
<sequence>MDPGAACKQHAMAEFLQQASKDTSAAWNVISVGDSQAEKDAAKAVTRDLCDDTVPGKEFAGRPLCKTVKLMANPSLKQLSEELELLVAQLERLACHNGDFDLCVTEPDDLSMQADALLGA</sequence>
<evidence type="ECO:0000313" key="1">
    <source>
        <dbReference type="EMBL" id="CAD9176650.1"/>
    </source>
</evidence>
<dbReference type="PANTHER" id="PTHR38899">
    <property type="entry name" value="DOMAIN OOKINETE PROTEIN, PUTATIVE-RELATED"/>
    <property type="match status" value="1"/>
</dbReference>
<dbReference type="PANTHER" id="PTHR38899:SF1">
    <property type="entry name" value="PROTEIN KINASE"/>
    <property type="match status" value="1"/>
</dbReference>
<protein>
    <submittedName>
        <fullName evidence="1">Uncharacterized protein</fullName>
    </submittedName>
</protein>
<reference evidence="1" key="1">
    <citation type="submission" date="2021-01" db="EMBL/GenBank/DDBJ databases">
        <authorList>
            <person name="Corre E."/>
            <person name="Pelletier E."/>
            <person name="Niang G."/>
            <person name="Scheremetjew M."/>
            <person name="Finn R."/>
            <person name="Kale V."/>
            <person name="Holt S."/>
            <person name="Cochrane G."/>
            <person name="Meng A."/>
            <person name="Brown T."/>
            <person name="Cohen L."/>
        </authorList>
    </citation>
    <scope>NUCLEOTIDE SEQUENCE</scope>
    <source>
        <strain evidence="1">OF101</strain>
    </source>
</reference>